<evidence type="ECO:0000313" key="2">
    <source>
        <dbReference type="Proteomes" id="UP000297245"/>
    </source>
</evidence>
<keyword evidence="2" id="KW-1185">Reference proteome</keyword>
<evidence type="ECO:0000313" key="1">
    <source>
        <dbReference type="EMBL" id="THU84090.1"/>
    </source>
</evidence>
<accession>A0A4S8L6I2</accession>
<protein>
    <submittedName>
        <fullName evidence="1">Uncharacterized protein</fullName>
    </submittedName>
</protein>
<sequence length="118" mass="12954">MTLDAPGRTWTHLDAGRTLDAPRGRKNLGAVYTNGFLATLNSRNHLRNISCIVDSWHISSTGVRNNFVDTRPGTSQVMNISTDNGQFDVTVKYGSGVRIGTETLIMTDLDTSAVREWA</sequence>
<gene>
    <name evidence="1" type="ORF">K435DRAFT_870648</name>
</gene>
<dbReference type="AlphaFoldDB" id="A0A4S8L6I2"/>
<organism evidence="1 2">
    <name type="scientific">Dendrothele bispora (strain CBS 962.96)</name>
    <dbReference type="NCBI Taxonomy" id="1314807"/>
    <lineage>
        <taxon>Eukaryota</taxon>
        <taxon>Fungi</taxon>
        <taxon>Dikarya</taxon>
        <taxon>Basidiomycota</taxon>
        <taxon>Agaricomycotina</taxon>
        <taxon>Agaricomycetes</taxon>
        <taxon>Agaricomycetidae</taxon>
        <taxon>Agaricales</taxon>
        <taxon>Agaricales incertae sedis</taxon>
        <taxon>Dendrothele</taxon>
    </lineage>
</organism>
<reference evidence="1 2" key="1">
    <citation type="journal article" date="2019" name="Nat. Ecol. Evol.">
        <title>Megaphylogeny resolves global patterns of mushroom evolution.</title>
        <authorList>
            <person name="Varga T."/>
            <person name="Krizsan K."/>
            <person name="Foldi C."/>
            <person name="Dima B."/>
            <person name="Sanchez-Garcia M."/>
            <person name="Sanchez-Ramirez S."/>
            <person name="Szollosi G.J."/>
            <person name="Szarkandi J.G."/>
            <person name="Papp V."/>
            <person name="Albert L."/>
            <person name="Andreopoulos W."/>
            <person name="Angelini C."/>
            <person name="Antonin V."/>
            <person name="Barry K.W."/>
            <person name="Bougher N.L."/>
            <person name="Buchanan P."/>
            <person name="Buyck B."/>
            <person name="Bense V."/>
            <person name="Catcheside P."/>
            <person name="Chovatia M."/>
            <person name="Cooper J."/>
            <person name="Damon W."/>
            <person name="Desjardin D."/>
            <person name="Finy P."/>
            <person name="Geml J."/>
            <person name="Haridas S."/>
            <person name="Hughes K."/>
            <person name="Justo A."/>
            <person name="Karasinski D."/>
            <person name="Kautmanova I."/>
            <person name="Kiss B."/>
            <person name="Kocsube S."/>
            <person name="Kotiranta H."/>
            <person name="LaButti K.M."/>
            <person name="Lechner B.E."/>
            <person name="Liimatainen K."/>
            <person name="Lipzen A."/>
            <person name="Lukacs Z."/>
            <person name="Mihaltcheva S."/>
            <person name="Morgado L.N."/>
            <person name="Niskanen T."/>
            <person name="Noordeloos M.E."/>
            <person name="Ohm R.A."/>
            <person name="Ortiz-Santana B."/>
            <person name="Ovrebo C."/>
            <person name="Racz N."/>
            <person name="Riley R."/>
            <person name="Savchenko A."/>
            <person name="Shiryaev A."/>
            <person name="Soop K."/>
            <person name="Spirin V."/>
            <person name="Szebenyi C."/>
            <person name="Tomsovsky M."/>
            <person name="Tulloss R.E."/>
            <person name="Uehling J."/>
            <person name="Grigoriev I.V."/>
            <person name="Vagvolgyi C."/>
            <person name="Papp T."/>
            <person name="Martin F.M."/>
            <person name="Miettinen O."/>
            <person name="Hibbett D.S."/>
            <person name="Nagy L.G."/>
        </authorList>
    </citation>
    <scope>NUCLEOTIDE SEQUENCE [LARGE SCALE GENOMIC DNA]</scope>
    <source>
        <strain evidence="1 2">CBS 962.96</strain>
    </source>
</reference>
<dbReference type="Proteomes" id="UP000297245">
    <property type="component" value="Unassembled WGS sequence"/>
</dbReference>
<proteinExistence type="predicted"/>
<dbReference type="EMBL" id="ML179623">
    <property type="protein sequence ID" value="THU84090.1"/>
    <property type="molecule type" value="Genomic_DNA"/>
</dbReference>
<name>A0A4S8L6I2_DENBC</name>